<evidence type="ECO:0000256" key="1">
    <source>
        <dbReference type="SAM" id="SignalP"/>
    </source>
</evidence>
<dbReference type="AlphaFoldDB" id="A0AAU8FX74"/>
<organism evidence="2">
    <name type="scientific">Cellulosimicrobium sp. ES-005</name>
    <dbReference type="NCBI Taxonomy" id="3163031"/>
    <lineage>
        <taxon>Bacteria</taxon>
        <taxon>Bacillati</taxon>
        <taxon>Actinomycetota</taxon>
        <taxon>Actinomycetes</taxon>
        <taxon>Micrococcales</taxon>
        <taxon>Promicromonosporaceae</taxon>
        <taxon>Cellulosimicrobium</taxon>
    </lineage>
</organism>
<proteinExistence type="predicted"/>
<dbReference type="PROSITE" id="PS51257">
    <property type="entry name" value="PROKAR_LIPOPROTEIN"/>
    <property type="match status" value="1"/>
</dbReference>
<sequence length="148" mass="15779">MRFRVRASLALVVLVTAACGAGDDGTRQAEDACALAAADLAMADDPEDITPAQVAEDKSNADRARALAASAAKRNPGFRELSLAASEAARWYEDLQDRLAVNLAPMEFGQAPRYLPLADRQPDTLEGFDLDARSLEGLDAECQIVTAE</sequence>
<reference evidence="2" key="1">
    <citation type="submission" date="2024-06" db="EMBL/GenBank/DDBJ databases">
        <title>Complete genome sequence of the cellulolytic actinobacterium, Cellulosimicrobium ES-005.</title>
        <authorList>
            <person name="Matthews C.T."/>
            <person name="Underwood K.D."/>
            <person name="Ghanchi K.M."/>
            <person name="Fields S.D."/>
            <person name="Gardner S.G."/>
        </authorList>
    </citation>
    <scope>NUCLEOTIDE SEQUENCE</scope>
    <source>
        <strain evidence="2">ES-005</strain>
    </source>
</reference>
<name>A0AAU8FX74_9MICO</name>
<protein>
    <recommendedName>
        <fullName evidence="3">Lipoprotein</fullName>
    </recommendedName>
</protein>
<feature type="signal peptide" evidence="1">
    <location>
        <begin position="1"/>
        <end position="21"/>
    </location>
</feature>
<evidence type="ECO:0008006" key="3">
    <source>
        <dbReference type="Google" id="ProtNLM"/>
    </source>
</evidence>
<dbReference type="EMBL" id="CP159290">
    <property type="protein sequence ID" value="XCH29213.1"/>
    <property type="molecule type" value="Genomic_DNA"/>
</dbReference>
<accession>A0AAU8FX74</accession>
<dbReference type="RefSeq" id="WP_353707536.1">
    <property type="nucleotide sequence ID" value="NZ_CP159290.1"/>
</dbReference>
<keyword evidence="1" id="KW-0732">Signal</keyword>
<feature type="chain" id="PRO_5043437196" description="Lipoprotein" evidence="1">
    <location>
        <begin position="22"/>
        <end position="148"/>
    </location>
</feature>
<gene>
    <name evidence="2" type="ORF">ABRQ22_16725</name>
</gene>
<evidence type="ECO:0000313" key="2">
    <source>
        <dbReference type="EMBL" id="XCH29213.1"/>
    </source>
</evidence>